<feature type="transmembrane region" description="Helical" evidence="1">
    <location>
        <begin position="100"/>
        <end position="120"/>
    </location>
</feature>
<dbReference type="AlphaFoldDB" id="A0A238X5N2"/>
<dbReference type="OrthoDB" id="4773013at2"/>
<dbReference type="RefSeq" id="WP_089301424.1">
    <property type="nucleotide sequence ID" value="NZ_FZNW01000009.1"/>
</dbReference>
<protein>
    <recommendedName>
        <fullName evidence="4">Transmembrane protein</fullName>
    </recommendedName>
</protein>
<dbReference type="EMBL" id="FZNW01000009">
    <property type="protein sequence ID" value="SNR53863.1"/>
    <property type="molecule type" value="Genomic_DNA"/>
</dbReference>
<organism evidence="2 3">
    <name type="scientific">Haloechinothrix alba</name>
    <dbReference type="NCBI Taxonomy" id="664784"/>
    <lineage>
        <taxon>Bacteria</taxon>
        <taxon>Bacillati</taxon>
        <taxon>Actinomycetota</taxon>
        <taxon>Actinomycetes</taxon>
        <taxon>Pseudonocardiales</taxon>
        <taxon>Pseudonocardiaceae</taxon>
        <taxon>Haloechinothrix</taxon>
    </lineage>
</organism>
<sequence>MLNDSRDGDPEEVAELREEIEQVERRAARTVELGRRGFGIAVLVFILIVAVLLPWVDGDPGWRALTGESGIVPGLFATTTVAFGIVISALTLLARRWWMAWVCAIGGWVMFVDGLLAVWSQQSTAAPGVAGGGPGVGMVLALITAVILAINWMRVAGSRQ</sequence>
<gene>
    <name evidence="2" type="ORF">SAMN06265360_10963</name>
</gene>
<feature type="transmembrane region" description="Helical" evidence="1">
    <location>
        <begin position="38"/>
        <end position="56"/>
    </location>
</feature>
<evidence type="ECO:0000256" key="1">
    <source>
        <dbReference type="SAM" id="Phobius"/>
    </source>
</evidence>
<feature type="transmembrane region" description="Helical" evidence="1">
    <location>
        <begin position="132"/>
        <end position="153"/>
    </location>
</feature>
<accession>A0A238X5N2</accession>
<keyword evidence="1" id="KW-1133">Transmembrane helix</keyword>
<proteinExistence type="predicted"/>
<keyword evidence="1" id="KW-0812">Transmembrane</keyword>
<keyword evidence="1" id="KW-0472">Membrane</keyword>
<keyword evidence="3" id="KW-1185">Reference proteome</keyword>
<reference evidence="2 3" key="1">
    <citation type="submission" date="2017-06" db="EMBL/GenBank/DDBJ databases">
        <authorList>
            <person name="Kim H.J."/>
            <person name="Triplett B.A."/>
        </authorList>
    </citation>
    <scope>NUCLEOTIDE SEQUENCE [LARGE SCALE GENOMIC DNA]</scope>
    <source>
        <strain evidence="2 3">DSM 45207</strain>
    </source>
</reference>
<feature type="transmembrane region" description="Helical" evidence="1">
    <location>
        <begin position="71"/>
        <end position="93"/>
    </location>
</feature>
<dbReference type="Proteomes" id="UP000198348">
    <property type="component" value="Unassembled WGS sequence"/>
</dbReference>
<evidence type="ECO:0008006" key="4">
    <source>
        <dbReference type="Google" id="ProtNLM"/>
    </source>
</evidence>
<evidence type="ECO:0000313" key="3">
    <source>
        <dbReference type="Proteomes" id="UP000198348"/>
    </source>
</evidence>
<name>A0A238X5N2_9PSEU</name>
<evidence type="ECO:0000313" key="2">
    <source>
        <dbReference type="EMBL" id="SNR53863.1"/>
    </source>
</evidence>